<dbReference type="EMBL" id="BSTK01000026">
    <property type="protein sequence ID" value="GLY92182.1"/>
    <property type="molecule type" value="Genomic_DNA"/>
</dbReference>
<dbReference type="RefSeq" id="WP_285584204.1">
    <property type="nucleotide sequence ID" value="NZ_BSTK01000026.1"/>
</dbReference>
<organism evidence="6 7">
    <name type="scientific">Actinoallomurus iriomotensis</name>
    <dbReference type="NCBI Taxonomy" id="478107"/>
    <lineage>
        <taxon>Bacteria</taxon>
        <taxon>Bacillati</taxon>
        <taxon>Actinomycetota</taxon>
        <taxon>Actinomycetes</taxon>
        <taxon>Streptosporangiales</taxon>
        <taxon>Thermomonosporaceae</taxon>
        <taxon>Actinoallomurus</taxon>
    </lineage>
</organism>
<dbReference type="Pfam" id="PF25547">
    <property type="entry name" value="WXG100_2"/>
    <property type="match status" value="1"/>
</dbReference>
<gene>
    <name evidence="6" type="ORF">Airi02_101100</name>
</gene>
<evidence type="ECO:0000256" key="2">
    <source>
        <dbReference type="SAM" id="MobiDB-lite"/>
    </source>
</evidence>
<dbReference type="GO" id="GO:0016780">
    <property type="term" value="F:phosphotransferase activity, for other substituted phosphate groups"/>
    <property type="evidence" value="ECO:0007669"/>
    <property type="project" value="TreeGrafter"/>
</dbReference>
<evidence type="ECO:0000259" key="4">
    <source>
        <dbReference type="Pfam" id="PF06259"/>
    </source>
</evidence>
<dbReference type="PANTHER" id="PTHR30576">
    <property type="entry name" value="COLANIC BIOSYNTHESIS UDP-GLUCOSE LIPID CARRIER TRANSFERASE"/>
    <property type="match status" value="1"/>
</dbReference>
<dbReference type="PANTHER" id="PTHR30576:SF0">
    <property type="entry name" value="UNDECAPRENYL-PHOSPHATE N-ACETYLGALACTOSAMINYL 1-PHOSPHATE TRANSFERASE-RELATED"/>
    <property type="match status" value="1"/>
</dbReference>
<feature type="region of interest" description="Disordered" evidence="2">
    <location>
        <begin position="644"/>
        <end position="721"/>
    </location>
</feature>
<dbReference type="InterPro" id="IPR010427">
    <property type="entry name" value="DUF1023"/>
</dbReference>
<evidence type="ECO:0000259" key="3">
    <source>
        <dbReference type="Pfam" id="PF02397"/>
    </source>
</evidence>
<sequence>MPGFSVTPEIWLGAGRGVADVSEDLAHGVDTFSRAMAARPFGRDDLGRSLYEGDRRSPGFVGLRDDLLTDLTAAVNLLRGMGAGLVDAGGRYVEADGVIVDELGVQRRPAPPSHGTPASPREYRPPEGPEDLPSTVPAPGVVRAARWFFEAVGLGYAWPDGDLGGMATMRDAATAMALVVDRVAVDVAAHAGRVTGSGDGAATDAFGSAARVVHGEDGLLEELKARCDRLAAYCRTSAGATVKARWHFVASATFVVSLVAAASVLGPLSETVLAPLIRLEGLALRIILLTIREAALGAAFTGGLDAIDQLFRIGTVEPAELARALWQGSIAGGLMGGAHAGLPALLRRAPALTALADAVESPAWKGIAPRFVVGGAVATVATAAAGRASGDGWGWKHAAENGFGMAFVGAGVEAVHRTLGRNREGADLAADAPAPADRIGPYWLNSPGKRRQDIRLAMALGPVAGVPVAAGAAVKFLEDRKTPFFSQWRVGKDGVPFRIHKLRTMSSSKSTDASLGSGDPRATRVGKVLRKFTIDELPQLVNIAKGEMSLVGPRPLLAGDIETMARVLGPDRFQEWYAAYTGSRPGLISMFGNESVHLAPQTDAYLRRRAELDIEYFHNASPELDRKIVKATLNVGLTFVGHRPPASGAHPVRADADHAPPPAEADLPDGTRRSSIPGGRVFAGHPETHGDTSARAAPESVPSDGVSTPHHGVSPDGDAVPGLPADVKRWWDALTPDRRQSFLHGHAAHIGALDGIPVVVRDRANRAVLSEQEIRLVEERDRVLASGRPGEAALLRDLEDRLGGLRAVRDRLAVPPSVDHPRPYLLALDTEGTGRVVIAFGNPDTAANVATYVPGAKARLGNAEAHIRVADAIARSAWRAGSSSTAVIAWAGYPAPRTLVNAMSRRFADAAAPHLHRFQDGLRVTHQGSRSHHTVIGYSYGSVVIGHAARDGVLNADVVFTAAPGVGTAHAGRLHLAAVPPGDTGYYVHATIARWDFIRALGLHGPQPAGRRFGATTFRSAPGTRGPWYLGGLSREAHREYWTSDTPTLARIGEIVAGRHRADANTTGVVRLR</sequence>
<comment type="caution">
    <text evidence="6">The sequence shown here is derived from an EMBL/GenBank/DDBJ whole genome shotgun (WGS) entry which is preliminary data.</text>
</comment>
<dbReference type="AlphaFoldDB" id="A0A9W6W6N1"/>
<feature type="domain" description="Outer membrane channel protein CpnT-like N-terminal" evidence="5">
    <location>
        <begin position="137"/>
        <end position="268"/>
    </location>
</feature>
<feature type="domain" description="DUF1023" evidence="4">
    <location>
        <begin position="829"/>
        <end position="977"/>
    </location>
</feature>
<proteinExistence type="inferred from homology"/>
<keyword evidence="7" id="KW-1185">Reference proteome</keyword>
<accession>A0A9W6W6N1</accession>
<feature type="domain" description="Bacterial sugar transferase" evidence="3">
    <location>
        <begin position="449"/>
        <end position="636"/>
    </location>
</feature>
<reference evidence="6" key="1">
    <citation type="submission" date="2023-03" db="EMBL/GenBank/DDBJ databases">
        <title>Actinoallomurus iriomotensis NBRC 103684.</title>
        <authorList>
            <person name="Ichikawa N."/>
            <person name="Sato H."/>
            <person name="Tonouchi N."/>
        </authorList>
    </citation>
    <scope>NUCLEOTIDE SEQUENCE</scope>
    <source>
        <strain evidence="6">NBRC 103684</strain>
    </source>
</reference>
<name>A0A9W6W6N1_9ACTN</name>
<dbReference type="Proteomes" id="UP001165074">
    <property type="component" value="Unassembled WGS sequence"/>
</dbReference>
<feature type="region of interest" description="Disordered" evidence="2">
    <location>
        <begin position="104"/>
        <end position="136"/>
    </location>
</feature>
<evidence type="ECO:0000313" key="7">
    <source>
        <dbReference type="Proteomes" id="UP001165074"/>
    </source>
</evidence>
<evidence type="ECO:0008006" key="8">
    <source>
        <dbReference type="Google" id="ProtNLM"/>
    </source>
</evidence>
<dbReference type="Pfam" id="PF06259">
    <property type="entry name" value="Abhydrolase_8"/>
    <property type="match status" value="1"/>
</dbReference>
<dbReference type="Pfam" id="PF02397">
    <property type="entry name" value="Bac_transf"/>
    <property type="match status" value="1"/>
</dbReference>
<evidence type="ECO:0000313" key="6">
    <source>
        <dbReference type="EMBL" id="GLY92182.1"/>
    </source>
</evidence>
<comment type="similarity">
    <text evidence="1">Belongs to the bacterial sugar transferase family.</text>
</comment>
<evidence type="ECO:0000259" key="5">
    <source>
        <dbReference type="Pfam" id="PF25547"/>
    </source>
</evidence>
<evidence type="ECO:0000256" key="1">
    <source>
        <dbReference type="ARBA" id="ARBA00006464"/>
    </source>
</evidence>
<dbReference type="InterPro" id="IPR003362">
    <property type="entry name" value="Bact_transf"/>
</dbReference>
<protein>
    <recommendedName>
        <fullName evidence="8">Sugar transferase</fullName>
    </recommendedName>
</protein>
<dbReference type="InterPro" id="IPR057746">
    <property type="entry name" value="CpnT-like_N"/>
</dbReference>